<evidence type="ECO:0000313" key="6">
    <source>
        <dbReference type="Proteomes" id="UP000249046"/>
    </source>
</evidence>
<dbReference type="InterPro" id="IPR012338">
    <property type="entry name" value="Beta-lactam/transpept-like"/>
</dbReference>
<protein>
    <recommendedName>
        <fullName evidence="4">Beta-lactamase-related domain-containing protein</fullName>
    </recommendedName>
</protein>
<keyword evidence="3" id="KW-0732">Signal</keyword>
<evidence type="ECO:0000313" key="5">
    <source>
        <dbReference type="EMBL" id="PZQ14049.1"/>
    </source>
</evidence>
<dbReference type="PANTHER" id="PTHR46825:SF11">
    <property type="entry name" value="PENICILLIN-BINDING PROTEIN 4"/>
    <property type="match status" value="1"/>
</dbReference>
<comment type="caution">
    <text evidence="5">The sequence shown here is derived from an EMBL/GenBank/DDBJ whole genome shotgun (WGS) entry which is preliminary data.</text>
</comment>
<feature type="domain" description="Beta-lactamase-related" evidence="4">
    <location>
        <begin position="54"/>
        <end position="362"/>
    </location>
</feature>
<dbReference type="SUPFAM" id="SSF56601">
    <property type="entry name" value="beta-lactamase/transpeptidase-like"/>
    <property type="match status" value="1"/>
</dbReference>
<keyword evidence="2" id="KW-0472">Membrane</keyword>
<dbReference type="InterPro" id="IPR050491">
    <property type="entry name" value="AmpC-like"/>
</dbReference>
<dbReference type="PROSITE" id="PS51318">
    <property type="entry name" value="TAT"/>
    <property type="match status" value="1"/>
</dbReference>
<feature type="signal peptide" evidence="3">
    <location>
        <begin position="1"/>
        <end position="34"/>
    </location>
</feature>
<name>A0A2W5KDC8_9GAMM</name>
<sequence length="372" mass="39991">MQTRDRSLPASPARRRLIGLAAAAPAAIAFGAAAATERDGDPIAALAAESDFSGSILVRSRGEVVYARSFGLASRAFAVANTLRTRHPIASITKTFTATLILDLYERGQLDLQRPVVAYLPEFRREGTAAISAHHLLNHTAGLPNFDAGNSLERALSEGLPAYQRPMTRAQLFERACSGAPVAPPGTAFDYNNADYIVLGALIEHLHGRPFEAVLASRILDPLGLADTGLLRQSDVIDRLATGYFYRDDLAAYVNDLPAYPENWYAAGAMYSTVGDLLGFADALFGGRVIGRPALALMLAPGLDDYGYGLWSYTIKVGQRRARVAKRPGRIMGAQGQLFRMLDDDVTVVLLSNAARGDLDALVARIGRLYAA</sequence>
<dbReference type="PANTHER" id="PTHR46825">
    <property type="entry name" value="D-ALANYL-D-ALANINE-CARBOXYPEPTIDASE/ENDOPEPTIDASE AMPH"/>
    <property type="match status" value="1"/>
</dbReference>
<organism evidence="5 6">
    <name type="scientific">Rhodanobacter denitrificans</name>
    <dbReference type="NCBI Taxonomy" id="666685"/>
    <lineage>
        <taxon>Bacteria</taxon>
        <taxon>Pseudomonadati</taxon>
        <taxon>Pseudomonadota</taxon>
        <taxon>Gammaproteobacteria</taxon>
        <taxon>Lysobacterales</taxon>
        <taxon>Rhodanobacteraceae</taxon>
        <taxon>Rhodanobacter</taxon>
    </lineage>
</organism>
<dbReference type="Pfam" id="PF00144">
    <property type="entry name" value="Beta-lactamase"/>
    <property type="match status" value="1"/>
</dbReference>
<dbReference type="InterPro" id="IPR001466">
    <property type="entry name" value="Beta-lactam-related"/>
</dbReference>
<evidence type="ECO:0000259" key="4">
    <source>
        <dbReference type="Pfam" id="PF00144"/>
    </source>
</evidence>
<gene>
    <name evidence="5" type="ORF">DI564_10840</name>
</gene>
<dbReference type="Proteomes" id="UP000249046">
    <property type="component" value="Unassembled WGS sequence"/>
</dbReference>
<feature type="chain" id="PRO_5016119243" description="Beta-lactamase-related domain-containing protein" evidence="3">
    <location>
        <begin position="35"/>
        <end position="372"/>
    </location>
</feature>
<comment type="subcellular location">
    <subcellularLocation>
        <location evidence="1">Membrane</location>
    </subcellularLocation>
</comment>
<dbReference type="EMBL" id="QFPO01000008">
    <property type="protein sequence ID" value="PZQ14049.1"/>
    <property type="molecule type" value="Genomic_DNA"/>
</dbReference>
<dbReference type="Gene3D" id="3.40.710.10">
    <property type="entry name" value="DD-peptidase/beta-lactamase superfamily"/>
    <property type="match status" value="1"/>
</dbReference>
<accession>A0A2W5KDC8</accession>
<dbReference type="AlphaFoldDB" id="A0A2W5KDC8"/>
<dbReference type="InterPro" id="IPR006311">
    <property type="entry name" value="TAT_signal"/>
</dbReference>
<dbReference type="GO" id="GO:0016020">
    <property type="term" value="C:membrane"/>
    <property type="evidence" value="ECO:0007669"/>
    <property type="project" value="UniProtKB-SubCell"/>
</dbReference>
<evidence type="ECO:0000256" key="2">
    <source>
        <dbReference type="ARBA" id="ARBA00023136"/>
    </source>
</evidence>
<evidence type="ECO:0000256" key="1">
    <source>
        <dbReference type="ARBA" id="ARBA00004370"/>
    </source>
</evidence>
<reference evidence="5 6" key="1">
    <citation type="submission" date="2017-08" db="EMBL/GenBank/DDBJ databases">
        <title>Infants hospitalized years apart are colonized by the same room-sourced microbial strains.</title>
        <authorList>
            <person name="Brooks B."/>
            <person name="Olm M.R."/>
            <person name="Firek B.A."/>
            <person name="Baker R."/>
            <person name="Thomas B.C."/>
            <person name="Morowitz M.J."/>
            <person name="Banfield J.F."/>
        </authorList>
    </citation>
    <scope>NUCLEOTIDE SEQUENCE [LARGE SCALE GENOMIC DNA]</scope>
    <source>
        <strain evidence="5">S2_005_003_R2_42</strain>
    </source>
</reference>
<proteinExistence type="predicted"/>
<evidence type="ECO:0000256" key="3">
    <source>
        <dbReference type="SAM" id="SignalP"/>
    </source>
</evidence>